<feature type="compositionally biased region" description="Basic and acidic residues" evidence="2">
    <location>
        <begin position="188"/>
        <end position="203"/>
    </location>
</feature>
<dbReference type="GO" id="GO:0005681">
    <property type="term" value="C:spliceosomal complex"/>
    <property type="evidence" value="ECO:0000318"/>
    <property type="project" value="GO_Central"/>
</dbReference>
<dbReference type="SUPFAM" id="SSF101233">
    <property type="entry name" value="PWI domain"/>
    <property type="match status" value="1"/>
</dbReference>
<feature type="compositionally biased region" description="Polar residues" evidence="2">
    <location>
        <begin position="659"/>
        <end position="668"/>
    </location>
</feature>
<dbReference type="GO" id="GO:0048024">
    <property type="term" value="P:regulation of mRNA splicing, via spliceosome"/>
    <property type="evidence" value="ECO:0000318"/>
    <property type="project" value="GO_Central"/>
</dbReference>
<dbReference type="InterPro" id="IPR052225">
    <property type="entry name" value="Ser/Arg_repetitive_matrix"/>
</dbReference>
<proteinExistence type="predicted"/>
<dbReference type="PANTHER" id="PTHR23148">
    <property type="entry name" value="SERINE/ARGININE REGULATED NUCLEAR MATRIX PROTEIN"/>
    <property type="match status" value="1"/>
</dbReference>
<dbReference type="InterPro" id="IPR002483">
    <property type="entry name" value="PWI_dom"/>
</dbReference>
<feature type="compositionally biased region" description="Basic and acidic residues" evidence="2">
    <location>
        <begin position="627"/>
        <end position="638"/>
    </location>
</feature>
<feature type="compositionally biased region" description="Basic and acidic residues" evidence="2">
    <location>
        <begin position="456"/>
        <end position="465"/>
    </location>
</feature>
<feature type="compositionally biased region" description="Polar residues" evidence="2">
    <location>
        <begin position="708"/>
        <end position="721"/>
    </location>
</feature>
<feature type="compositionally biased region" description="Basic and acidic residues" evidence="2">
    <location>
        <begin position="126"/>
        <end position="143"/>
    </location>
</feature>
<feature type="compositionally biased region" description="Polar residues" evidence="2">
    <location>
        <begin position="765"/>
        <end position="774"/>
    </location>
</feature>
<dbReference type="GO" id="GO:0003723">
    <property type="term" value="F:RNA binding"/>
    <property type="evidence" value="ECO:0000318"/>
    <property type="project" value="GO_Central"/>
</dbReference>
<feature type="compositionally biased region" description="Basic residues" evidence="2">
    <location>
        <begin position="797"/>
        <end position="820"/>
    </location>
</feature>
<reference evidence="5" key="1">
    <citation type="journal article" date="2013" name="Science">
        <title>The Amborella genome and the evolution of flowering plants.</title>
        <authorList>
            <consortium name="Amborella Genome Project"/>
        </authorList>
    </citation>
    <scope>NUCLEOTIDE SEQUENCE [LARGE SCALE GENOMIC DNA]</scope>
</reference>
<organism evidence="4 5">
    <name type="scientific">Amborella trichopoda</name>
    <dbReference type="NCBI Taxonomy" id="13333"/>
    <lineage>
        <taxon>Eukaryota</taxon>
        <taxon>Viridiplantae</taxon>
        <taxon>Streptophyta</taxon>
        <taxon>Embryophyta</taxon>
        <taxon>Tracheophyta</taxon>
        <taxon>Spermatophyta</taxon>
        <taxon>Magnoliopsida</taxon>
        <taxon>Amborellales</taxon>
        <taxon>Amborellaceae</taxon>
        <taxon>Amborella</taxon>
    </lineage>
</organism>
<feature type="compositionally biased region" description="Basic residues" evidence="2">
    <location>
        <begin position="255"/>
        <end position="358"/>
    </location>
</feature>
<keyword evidence="1" id="KW-0507">mRNA processing</keyword>
<dbReference type="STRING" id="13333.W1PDJ9"/>
<feature type="compositionally biased region" description="Basic residues" evidence="2">
    <location>
        <begin position="365"/>
        <end position="388"/>
    </location>
</feature>
<dbReference type="KEGG" id="atr:18436252"/>
<gene>
    <name evidence="4" type="ORF">AMTR_s00012p00256890</name>
</gene>
<dbReference type="Proteomes" id="UP000017836">
    <property type="component" value="Unassembled WGS sequence"/>
</dbReference>
<dbReference type="Gramene" id="ERN08012">
    <property type="protein sequence ID" value="ERN08012"/>
    <property type="gene ID" value="AMTR_s00012p00256890"/>
</dbReference>
<evidence type="ECO:0000313" key="5">
    <source>
        <dbReference type="Proteomes" id="UP000017836"/>
    </source>
</evidence>
<feature type="compositionally biased region" description="Basic and acidic residues" evidence="2">
    <location>
        <begin position="830"/>
        <end position="849"/>
    </location>
</feature>
<dbReference type="OrthoDB" id="163257at2759"/>
<feature type="compositionally biased region" description="Basic and acidic residues" evidence="2">
    <location>
        <begin position="528"/>
        <end position="538"/>
    </location>
</feature>
<dbReference type="HOGENOM" id="CLU_019160_0_0_1"/>
<dbReference type="Pfam" id="PF01480">
    <property type="entry name" value="PWI"/>
    <property type="match status" value="1"/>
</dbReference>
<dbReference type="GO" id="GO:0006397">
    <property type="term" value="P:mRNA processing"/>
    <property type="evidence" value="ECO:0007669"/>
    <property type="project" value="UniProtKB-KW"/>
</dbReference>
<evidence type="ECO:0000313" key="4">
    <source>
        <dbReference type="EMBL" id="ERN08012.1"/>
    </source>
</evidence>
<dbReference type="OMA" id="DHRQSPM"/>
<accession>W1PDJ9</accession>
<dbReference type="Gene3D" id="1.20.1390.10">
    <property type="entry name" value="PWI domain"/>
    <property type="match status" value="1"/>
</dbReference>
<feature type="compositionally biased region" description="Basic and acidic residues" evidence="2">
    <location>
        <begin position="724"/>
        <end position="734"/>
    </location>
</feature>
<feature type="compositionally biased region" description="Basic and acidic residues" evidence="2">
    <location>
        <begin position="413"/>
        <end position="435"/>
    </location>
</feature>
<feature type="compositionally biased region" description="Basic and acidic residues" evidence="2">
    <location>
        <begin position="675"/>
        <end position="700"/>
    </location>
</feature>
<dbReference type="PANTHER" id="PTHR23148:SF0">
    <property type="entry name" value="SERINE_ARGININE REPETITIVE MATRIX PROTEIN 1"/>
    <property type="match status" value="1"/>
</dbReference>
<feature type="region of interest" description="Disordered" evidence="2">
    <location>
        <begin position="126"/>
        <end position="159"/>
    </location>
</feature>
<protein>
    <recommendedName>
        <fullName evidence="3">PWI domain-containing protein</fullName>
    </recommendedName>
</protein>
<dbReference type="InterPro" id="IPR036483">
    <property type="entry name" value="PWI_dom_sf"/>
</dbReference>
<feature type="compositionally biased region" description="Basic and acidic residues" evidence="2">
    <location>
        <begin position="553"/>
        <end position="567"/>
    </location>
</feature>
<evidence type="ECO:0000259" key="3">
    <source>
        <dbReference type="PROSITE" id="PS51025"/>
    </source>
</evidence>
<dbReference type="EMBL" id="KI393609">
    <property type="protein sequence ID" value="ERN08012.1"/>
    <property type="molecule type" value="Genomic_DNA"/>
</dbReference>
<evidence type="ECO:0000256" key="1">
    <source>
        <dbReference type="ARBA" id="ARBA00022664"/>
    </source>
</evidence>
<dbReference type="SMART" id="SM00311">
    <property type="entry name" value="PWI"/>
    <property type="match status" value="1"/>
</dbReference>
<dbReference type="eggNOG" id="KOG2146">
    <property type="taxonomic scope" value="Eukaryota"/>
</dbReference>
<keyword evidence="5" id="KW-1185">Reference proteome</keyword>
<sequence>MSGGFFRGTSADQDTRFSNKAAKLLKSQKFASELDHLVDISKVKMDVIRPWIANRVTELLGFEDEVLINFIYGLLDGKDVDGKQIQIQLTGFMEKNTGKFMKELWNLLLSAQKNISGVPQQFLDAKEEETKQKKAEADRISHEIKKKKDREEAESEKERWKKLDADNGILETVGATANDISKKSSPKALERDLVGRQREKNRASESPPDGHSPSSHRSTPVRRSRSKSLRDSRSRSRSRSSGERPQSRSMSRSPPPRRRSISIGRRSRSPLYPPRRRRSPRYLRSPPRRRSPRPRRRSLSPPRRRSPSPRRYRSPSPMRRRSPSPIRRRSPSPPFRRRSPSPPLRRRSPTPIRRRSPFRRSPSPIRRRSPPSQSPRHRRRSPVRSPRRRPMDSRLTPRSRNRSSSPYRNRRSLSRERLNRMNGGESRRYRDEYAARRTHMRRSPDQSSPSTEEVDEQTRGMRKVPESYSRPPQTSLRSPQRDDRTQSDTSYKIPALSSPPEQSPGQSESPEQRTHLDKGRRKSSPYDSPKRSIRERANSHVSPDMSNEEDDINYSRELHSHGADPSRKRNIHSLTVSARNEHPRRALAKSESSPVNVADQRSSEHQGQSDNFEPRKKEHRSLGSVKSDGRANLPERHTQPSFHASEEIEYGPGRLDSLSLDNLRNKQSSAKRHVRDTSSPDERDNAERLSMKKSYSRESYGEDENLILQETNVNKISSPFNAETAKRPMKRLDQNDQCETYNSDEEYEKKRSEKRKQKREESKEASLQNDTGSASPIDERKEAKRRKKEERKLRKEERRRRREERHRRKEERHASKRKAKSVATVMPPSESERYRGRADESDGGVDIRRQTNPSDSEEESEQKRLEIELREKALESLRAKKAISH</sequence>
<dbReference type="PROSITE" id="PS51025">
    <property type="entry name" value="PWI"/>
    <property type="match status" value="1"/>
</dbReference>
<feature type="compositionally biased region" description="Basic and acidic residues" evidence="2">
    <location>
        <begin position="228"/>
        <end position="246"/>
    </location>
</feature>
<evidence type="ECO:0000256" key="2">
    <source>
        <dbReference type="SAM" id="MobiDB-lite"/>
    </source>
</evidence>
<feature type="region of interest" description="Disordered" evidence="2">
    <location>
        <begin position="176"/>
        <end position="865"/>
    </location>
</feature>
<dbReference type="AlphaFoldDB" id="W1PDJ9"/>
<feature type="domain" description="PWI" evidence="3">
    <location>
        <begin position="27"/>
        <end position="125"/>
    </location>
</feature>
<feature type="compositionally biased region" description="Low complexity" evidence="2">
    <location>
        <begin position="498"/>
        <end position="509"/>
    </location>
</feature>
<name>W1PDJ9_AMBTC</name>
<feature type="compositionally biased region" description="Low complexity" evidence="2">
    <location>
        <begin position="393"/>
        <end position="407"/>
    </location>
</feature>